<sequence>MEIMNGSTDDMDALNDAMGKDDYVTAESVRKTWEEKLTKSAESLKSIGDFKGDSNLKNASIKAVETYKNSVGSDYKQVIELRSGLKSGTKVDESKIDFLLNKINVDFEKAGYELNSASDKFEKDYNK</sequence>
<accession>A0A5F1XIT0</accession>
<dbReference type="AlphaFoldDB" id="A0A5F1XIT0"/>
<dbReference type="EMBL" id="CP033614">
    <property type="protein sequence ID" value="AYV54445.1"/>
    <property type="molecule type" value="Genomic_DNA"/>
</dbReference>
<reference evidence="1 2" key="1">
    <citation type="submission" date="2018-11" db="EMBL/GenBank/DDBJ databases">
        <title>Complete genome sequence of Leptospira kmetyi isolate LS 001/16 from soil sample associated with a leptospirosis patient in Kelantan.</title>
        <authorList>
            <person name="Muhammad Yusoff F."/>
            <person name="Muhammad Yusoff S."/>
            <person name="Ahmad M.N."/>
            <person name="Yusof N.Y."/>
            <person name="Aziah I."/>
        </authorList>
    </citation>
    <scope>NUCLEOTIDE SEQUENCE [LARGE SCALE GENOMIC DNA]</scope>
    <source>
        <strain evidence="1 2">LS 001/16</strain>
    </source>
</reference>
<protein>
    <submittedName>
        <fullName evidence="1">Uncharacterized protein</fullName>
    </submittedName>
</protein>
<gene>
    <name evidence="1" type="ORF">EFP84_02265</name>
</gene>
<dbReference type="KEGG" id="lkm:EFP84_02265"/>
<name>A0A5F1XIT0_9LEPT</name>
<proteinExistence type="predicted"/>
<organism evidence="1 2">
    <name type="scientific">Leptospira kmetyi</name>
    <dbReference type="NCBI Taxonomy" id="408139"/>
    <lineage>
        <taxon>Bacteria</taxon>
        <taxon>Pseudomonadati</taxon>
        <taxon>Spirochaetota</taxon>
        <taxon>Spirochaetia</taxon>
        <taxon>Leptospirales</taxon>
        <taxon>Leptospiraceae</taxon>
        <taxon>Leptospira</taxon>
    </lineage>
</organism>
<evidence type="ECO:0000313" key="2">
    <source>
        <dbReference type="Proteomes" id="UP000276407"/>
    </source>
</evidence>
<evidence type="ECO:0000313" key="1">
    <source>
        <dbReference type="EMBL" id="AYV54445.1"/>
    </source>
</evidence>
<dbReference type="Proteomes" id="UP000276407">
    <property type="component" value="Chromosome 1"/>
</dbReference>
<dbReference type="NCBIfam" id="NF038294">
    <property type="entry name" value="lipo_LIC11966"/>
    <property type="match status" value="1"/>
</dbReference>